<reference evidence="3" key="1">
    <citation type="submission" date="2021-05" db="EMBL/GenBank/DDBJ databases">
        <title>A free-living protist that lacks canonical eukaryotic 1 DNA replication and segregation systems.</title>
        <authorList>
            <person name="Salas-Leiva D.E."/>
            <person name="Tromer E.C."/>
            <person name="Curtis B.A."/>
            <person name="Jerlstrom-Hultqvist J."/>
            <person name="Kolisko M."/>
            <person name="Yi Z."/>
            <person name="Salas-Leiva J.S."/>
            <person name="Gallot-Lavallee L."/>
            <person name="Kops G.J.P.L."/>
            <person name="Archibald J.M."/>
            <person name="Simpson A.G.B."/>
            <person name="Roger A.J."/>
        </authorList>
    </citation>
    <scope>NUCLEOTIDE SEQUENCE</scope>
    <source>
        <strain evidence="3">BICM</strain>
    </source>
</reference>
<dbReference type="OrthoDB" id="10012704at2759"/>
<dbReference type="Pfam" id="PF12456">
    <property type="entry name" value="hSac2"/>
    <property type="match status" value="1"/>
</dbReference>
<name>A0A8J6B1K2_9EUKA</name>
<evidence type="ECO:0000313" key="3">
    <source>
        <dbReference type="EMBL" id="KAG9396480.1"/>
    </source>
</evidence>
<gene>
    <name evidence="3" type="ORF">J8273_1461</name>
</gene>
<accession>A0A8J6B1K2</accession>
<comment type="caution">
    <text evidence="3">The sequence shown here is derived from an EMBL/GenBank/DDBJ whole genome shotgun (WGS) entry which is preliminary data.</text>
</comment>
<feature type="region of interest" description="Disordered" evidence="1">
    <location>
        <begin position="1"/>
        <end position="25"/>
    </location>
</feature>
<sequence length="287" mass="32465">MNAGEETAPEHLKEHNDTTTNTEDTTTPLYSIALTPTAQTEASFDTTVTLPEELVDELERLSLENEDNFDAARALCTEAPFFTVPPGSNLAEIIRIAVEKAVPSGERVLKAFNVISINRFDQEQERILILTSESYIRVKVNITAGEVKRTHRIPLASIHSIQFGEFFSLDGRKHEDLTWGMRIYTEKPFNATKRYLGPGKADWYRTFAPAVPNERRATTANHSLLIEIILLMKIALRHACPEKDVTRMVVQCPLERKSAMVGPMGVVSRFHNRWKLGMKAWDDPKED</sequence>
<organism evidence="3 4">
    <name type="scientific">Carpediemonas membranifera</name>
    <dbReference type="NCBI Taxonomy" id="201153"/>
    <lineage>
        <taxon>Eukaryota</taxon>
        <taxon>Metamonada</taxon>
        <taxon>Carpediemonas-like organisms</taxon>
        <taxon>Carpediemonas</taxon>
    </lineage>
</organism>
<feature type="domain" description="Inositol phosphatase" evidence="2">
    <location>
        <begin position="97"/>
        <end position="170"/>
    </location>
</feature>
<feature type="compositionally biased region" description="Basic and acidic residues" evidence="1">
    <location>
        <begin position="8"/>
        <end position="17"/>
    </location>
</feature>
<evidence type="ECO:0000313" key="4">
    <source>
        <dbReference type="Proteomes" id="UP000717585"/>
    </source>
</evidence>
<evidence type="ECO:0000256" key="1">
    <source>
        <dbReference type="SAM" id="MobiDB-lite"/>
    </source>
</evidence>
<protein>
    <submittedName>
        <fullName evidence="3">Inositol phosphatase</fullName>
    </submittedName>
</protein>
<evidence type="ECO:0000259" key="2">
    <source>
        <dbReference type="Pfam" id="PF12456"/>
    </source>
</evidence>
<dbReference type="Proteomes" id="UP000717585">
    <property type="component" value="Unassembled WGS sequence"/>
</dbReference>
<proteinExistence type="predicted"/>
<dbReference type="AlphaFoldDB" id="A0A8J6B1K2"/>
<keyword evidence="4" id="KW-1185">Reference proteome</keyword>
<dbReference type="InterPro" id="IPR022158">
    <property type="entry name" value="Inositol_phosphatase"/>
</dbReference>
<dbReference type="EMBL" id="JAHDYR010000005">
    <property type="protein sequence ID" value="KAG9396480.1"/>
    <property type="molecule type" value="Genomic_DNA"/>
</dbReference>